<feature type="domain" description="HTH lacI-type" evidence="4">
    <location>
        <begin position="10"/>
        <end position="64"/>
    </location>
</feature>
<dbReference type="EMBL" id="MAXA01000169">
    <property type="protein sequence ID" value="OHV31128.1"/>
    <property type="molecule type" value="Genomic_DNA"/>
</dbReference>
<dbReference type="SUPFAM" id="SSF47413">
    <property type="entry name" value="lambda repressor-like DNA-binding domains"/>
    <property type="match status" value="1"/>
</dbReference>
<keyword evidence="3" id="KW-0804">Transcription</keyword>
<evidence type="ECO:0000256" key="2">
    <source>
        <dbReference type="ARBA" id="ARBA00023125"/>
    </source>
</evidence>
<sequence length="352" mass="37978">MADPEGTERTTIQDVAAAAGVSVSAVSKVLRGAYGVSPQMRTRVTAAIDRLGYRPHTGARAMRGRTYTVGVVLVELTSPFQTEVAKGISDALEDTSYQDILVTAGATPERQKSRIEALLDRHVDGLVLIAPWIEVAWIEKIAQALPVVAVALHGTPRNFDTVVDDERLGAQLMVDHLVAAGHRQIAHTSAPRAAFEDTFVLSHTARRQGYEQAMRSHGLRPDVIETWLSEEGGHQAAQQAFDRARPPTAIFAGADIAAFGVLRAAEERGLRVPEDVSVAGYDNIYTSTINRVSLTTVDQSGHGTGAESIRLLLERIEGRAQPRQFVVSPHLVTRRTTTAPSGTGISNRGRTV</sequence>
<gene>
    <name evidence="5" type="ORF">BBK14_16160</name>
</gene>
<comment type="caution">
    <text evidence="5">The sequence shown here is derived from an EMBL/GenBank/DDBJ whole genome shotgun (WGS) entry which is preliminary data.</text>
</comment>
<evidence type="ECO:0000313" key="5">
    <source>
        <dbReference type="EMBL" id="OHV31128.1"/>
    </source>
</evidence>
<evidence type="ECO:0000313" key="6">
    <source>
        <dbReference type="Proteomes" id="UP000179769"/>
    </source>
</evidence>
<dbReference type="InterPro" id="IPR028082">
    <property type="entry name" value="Peripla_BP_I"/>
</dbReference>
<dbReference type="GO" id="GO:0003700">
    <property type="term" value="F:DNA-binding transcription factor activity"/>
    <property type="evidence" value="ECO:0007669"/>
    <property type="project" value="TreeGrafter"/>
</dbReference>
<evidence type="ECO:0000256" key="3">
    <source>
        <dbReference type="ARBA" id="ARBA00023163"/>
    </source>
</evidence>
<dbReference type="Gene3D" id="1.10.260.40">
    <property type="entry name" value="lambda repressor-like DNA-binding domains"/>
    <property type="match status" value="1"/>
</dbReference>
<dbReference type="InterPro" id="IPR046335">
    <property type="entry name" value="LacI/GalR-like_sensor"/>
</dbReference>
<keyword evidence="2" id="KW-0238">DNA-binding</keyword>
<dbReference type="RefSeq" id="WP_071062833.1">
    <property type="nucleotide sequence ID" value="NZ_MAXA01000169.1"/>
</dbReference>
<dbReference type="AlphaFoldDB" id="A0A1S1Q8D6"/>
<dbReference type="InterPro" id="IPR000843">
    <property type="entry name" value="HTH_LacI"/>
</dbReference>
<name>A0A1S1Q8D6_9ACTN</name>
<dbReference type="PROSITE" id="PS00356">
    <property type="entry name" value="HTH_LACI_1"/>
    <property type="match status" value="1"/>
</dbReference>
<dbReference type="Pfam" id="PF13377">
    <property type="entry name" value="Peripla_BP_3"/>
    <property type="match status" value="1"/>
</dbReference>
<protein>
    <submittedName>
        <fullName evidence="5">LacI family transcriptional regulator</fullName>
    </submittedName>
</protein>
<dbReference type="CDD" id="cd06267">
    <property type="entry name" value="PBP1_LacI_sugar_binding-like"/>
    <property type="match status" value="1"/>
</dbReference>
<evidence type="ECO:0000259" key="4">
    <source>
        <dbReference type="PROSITE" id="PS50932"/>
    </source>
</evidence>
<evidence type="ECO:0000256" key="1">
    <source>
        <dbReference type="ARBA" id="ARBA00023015"/>
    </source>
</evidence>
<dbReference type="Proteomes" id="UP000179769">
    <property type="component" value="Unassembled WGS sequence"/>
</dbReference>
<organism evidence="5 6">
    <name type="scientific">Parafrankia soli</name>
    <dbReference type="NCBI Taxonomy" id="2599596"/>
    <lineage>
        <taxon>Bacteria</taxon>
        <taxon>Bacillati</taxon>
        <taxon>Actinomycetota</taxon>
        <taxon>Actinomycetes</taxon>
        <taxon>Frankiales</taxon>
        <taxon>Frankiaceae</taxon>
        <taxon>Parafrankia</taxon>
    </lineage>
</organism>
<dbReference type="GO" id="GO:0000976">
    <property type="term" value="F:transcription cis-regulatory region binding"/>
    <property type="evidence" value="ECO:0007669"/>
    <property type="project" value="TreeGrafter"/>
</dbReference>
<dbReference type="PROSITE" id="PS50932">
    <property type="entry name" value="HTH_LACI_2"/>
    <property type="match status" value="1"/>
</dbReference>
<proteinExistence type="predicted"/>
<dbReference type="PANTHER" id="PTHR30146:SF109">
    <property type="entry name" value="HTH-TYPE TRANSCRIPTIONAL REGULATOR GALS"/>
    <property type="match status" value="1"/>
</dbReference>
<reference evidence="6" key="1">
    <citation type="submission" date="2016-07" db="EMBL/GenBank/DDBJ databases">
        <title>Frankia sp. NRRL B-16219 Genome sequencing.</title>
        <authorList>
            <person name="Ghodhbane-Gtari F."/>
            <person name="Swanson E."/>
            <person name="Gueddou A."/>
            <person name="Louati M."/>
            <person name="Nouioui I."/>
            <person name="Hezbri K."/>
            <person name="Abebe-Akele F."/>
            <person name="Simpson S."/>
            <person name="Morris K."/>
            <person name="Thomas K."/>
            <person name="Gtari M."/>
            <person name="Tisa L.S."/>
        </authorList>
    </citation>
    <scope>NUCLEOTIDE SEQUENCE [LARGE SCALE GENOMIC DNA]</scope>
    <source>
        <strain evidence="6">NRRL B-16219</strain>
    </source>
</reference>
<accession>A0A1S1Q8D6</accession>
<dbReference type="SUPFAM" id="SSF53822">
    <property type="entry name" value="Periplasmic binding protein-like I"/>
    <property type="match status" value="1"/>
</dbReference>
<dbReference type="Pfam" id="PF00356">
    <property type="entry name" value="LacI"/>
    <property type="match status" value="1"/>
</dbReference>
<dbReference type="Gene3D" id="3.40.50.2300">
    <property type="match status" value="2"/>
</dbReference>
<dbReference type="InterPro" id="IPR010982">
    <property type="entry name" value="Lambda_DNA-bd_dom_sf"/>
</dbReference>
<keyword evidence="1" id="KW-0805">Transcription regulation</keyword>
<keyword evidence="6" id="KW-1185">Reference proteome</keyword>
<dbReference type="SMART" id="SM00354">
    <property type="entry name" value="HTH_LACI"/>
    <property type="match status" value="1"/>
</dbReference>
<dbReference type="PANTHER" id="PTHR30146">
    <property type="entry name" value="LACI-RELATED TRANSCRIPTIONAL REPRESSOR"/>
    <property type="match status" value="1"/>
</dbReference>